<dbReference type="Gene3D" id="1.10.1040.10">
    <property type="entry name" value="N-(1-d-carboxylethyl)-l-norvaline Dehydrogenase, domain 2"/>
    <property type="match status" value="1"/>
</dbReference>
<feature type="domain" description="Mannitol dehydrogenase N-terminal" evidence="4">
    <location>
        <begin position="3"/>
        <end position="126"/>
    </location>
</feature>
<dbReference type="EMBL" id="QGDL01000001">
    <property type="protein sequence ID" value="PWJ32269.1"/>
    <property type="molecule type" value="Genomic_DNA"/>
</dbReference>
<protein>
    <submittedName>
        <fullName evidence="6">D-mannitol 1-phosphate 5-dehydrogenase</fullName>
    </submittedName>
</protein>
<dbReference type="PANTHER" id="PTHR30524">
    <property type="entry name" value="MANNITOL-1-PHOSPHATE 5-DEHYDROGENASE"/>
    <property type="match status" value="1"/>
</dbReference>
<evidence type="ECO:0000256" key="1">
    <source>
        <dbReference type="ARBA" id="ARBA00023002"/>
    </source>
</evidence>
<comment type="catalytic activity">
    <reaction evidence="3">
        <text>D-mannitol 1-phosphate + NAD(+) = beta-D-fructose 6-phosphate + NADH + H(+)</text>
        <dbReference type="Rhea" id="RHEA:19661"/>
        <dbReference type="ChEBI" id="CHEBI:15378"/>
        <dbReference type="ChEBI" id="CHEBI:57540"/>
        <dbReference type="ChEBI" id="CHEBI:57634"/>
        <dbReference type="ChEBI" id="CHEBI:57945"/>
        <dbReference type="ChEBI" id="CHEBI:61381"/>
        <dbReference type="EC" id="1.1.1.17"/>
    </reaction>
</comment>
<name>A0A2Y9C9K1_9FIRM</name>
<dbReference type="InterPro" id="IPR013131">
    <property type="entry name" value="Mannitol_DH_N"/>
</dbReference>
<dbReference type="GO" id="GO:0019592">
    <property type="term" value="P:mannitol catabolic process"/>
    <property type="evidence" value="ECO:0007669"/>
    <property type="project" value="TreeGrafter"/>
</dbReference>
<dbReference type="PANTHER" id="PTHR30524:SF0">
    <property type="entry name" value="ALTRONATE OXIDOREDUCTASE-RELATED"/>
    <property type="match status" value="1"/>
</dbReference>
<dbReference type="OrthoDB" id="271711at2"/>
<dbReference type="GO" id="GO:0005829">
    <property type="term" value="C:cytosol"/>
    <property type="evidence" value="ECO:0007669"/>
    <property type="project" value="TreeGrafter"/>
</dbReference>
<evidence type="ECO:0000259" key="4">
    <source>
        <dbReference type="Pfam" id="PF01232"/>
    </source>
</evidence>
<keyword evidence="1" id="KW-0560">Oxidoreductase</keyword>
<reference evidence="6 7" key="1">
    <citation type="submission" date="2018-05" db="EMBL/GenBank/DDBJ databases">
        <title>The Hungate 1000. A catalogue of reference genomes from the rumen microbiome.</title>
        <authorList>
            <person name="Kelly W."/>
        </authorList>
    </citation>
    <scope>NUCLEOTIDE SEQUENCE [LARGE SCALE GENOMIC DNA]</scope>
    <source>
        <strain evidence="6 7">NLAE-zl-C242</strain>
    </source>
</reference>
<keyword evidence="2" id="KW-0520">NAD</keyword>
<evidence type="ECO:0000259" key="5">
    <source>
        <dbReference type="Pfam" id="PF08125"/>
    </source>
</evidence>
<comment type="caution">
    <text evidence="6">The sequence shown here is derived from an EMBL/GenBank/DDBJ whole genome shotgun (WGS) entry which is preliminary data.</text>
</comment>
<evidence type="ECO:0000256" key="2">
    <source>
        <dbReference type="ARBA" id="ARBA00023027"/>
    </source>
</evidence>
<dbReference type="Pfam" id="PF01232">
    <property type="entry name" value="Mannitol_dh"/>
    <property type="match status" value="1"/>
</dbReference>
<evidence type="ECO:0000313" key="7">
    <source>
        <dbReference type="Proteomes" id="UP000245845"/>
    </source>
</evidence>
<dbReference type="SUPFAM" id="SSF51735">
    <property type="entry name" value="NAD(P)-binding Rossmann-fold domains"/>
    <property type="match status" value="1"/>
</dbReference>
<dbReference type="Gene3D" id="3.40.50.720">
    <property type="entry name" value="NAD(P)-binding Rossmann-like Domain"/>
    <property type="match status" value="1"/>
</dbReference>
<accession>A0A2Y9C9K1</accession>
<dbReference type="InterPro" id="IPR036291">
    <property type="entry name" value="NAD(P)-bd_dom_sf"/>
</dbReference>
<feature type="domain" description="Mannitol dehydrogenase C-terminal" evidence="5">
    <location>
        <begin position="181"/>
        <end position="323"/>
    </location>
</feature>
<dbReference type="InterPro" id="IPR013328">
    <property type="entry name" value="6PGD_dom2"/>
</dbReference>
<dbReference type="AlphaFoldDB" id="A0A2Y9C9K1"/>
<dbReference type="InterPro" id="IPR008927">
    <property type="entry name" value="6-PGluconate_DH-like_C_sf"/>
</dbReference>
<proteinExistence type="predicted"/>
<dbReference type="Pfam" id="PF08125">
    <property type="entry name" value="Mannitol_dh_C"/>
    <property type="match status" value="1"/>
</dbReference>
<dbReference type="SUPFAM" id="SSF48179">
    <property type="entry name" value="6-phosphogluconate dehydrogenase C-terminal domain-like"/>
    <property type="match status" value="1"/>
</dbReference>
<keyword evidence="7" id="KW-1185">Reference proteome</keyword>
<dbReference type="GO" id="GO:0008926">
    <property type="term" value="F:mannitol-1-phosphate 5-dehydrogenase activity"/>
    <property type="evidence" value="ECO:0007669"/>
    <property type="project" value="UniProtKB-EC"/>
</dbReference>
<gene>
    <name evidence="6" type="ORF">A8806_101557</name>
</gene>
<organism evidence="6 7">
    <name type="scientific">Faecalicatena orotica</name>
    <dbReference type="NCBI Taxonomy" id="1544"/>
    <lineage>
        <taxon>Bacteria</taxon>
        <taxon>Bacillati</taxon>
        <taxon>Bacillota</taxon>
        <taxon>Clostridia</taxon>
        <taxon>Lachnospirales</taxon>
        <taxon>Lachnospiraceae</taxon>
        <taxon>Faecalicatena</taxon>
    </lineage>
</organism>
<dbReference type="InterPro" id="IPR013118">
    <property type="entry name" value="Mannitol_DH_C"/>
</dbReference>
<dbReference type="Proteomes" id="UP000245845">
    <property type="component" value="Unassembled WGS sequence"/>
</dbReference>
<evidence type="ECO:0000313" key="6">
    <source>
        <dbReference type="EMBL" id="PWJ32269.1"/>
    </source>
</evidence>
<sequence length="361" mass="40705">MSKIAVIGAGKTGRGFVGRLLTEDHLEIMFVDKDAKLVRELNDKGNFQITFFGDVRPKFIVDHYHAYTWEEADFSDVELIFVSVGGSNLEAVGESLRGKLEDTPCYIITCENASRPSETLRSVIGKENVSISEATVFCTTTSDGGLDIYSENYPYLQCDAQLLNGYIPPVKGVKPIDHFGNFLTRKLFTYNAASCVIAYLGYIRGYTDYGEAANDPEILKLLDKNYAATNRVLCLEFGYDEKDQQEFAALSRAKFCDRTIADTIARNAREPQRKLTSNERVIGPLKLLQKYGEDTAVLEMTAGAMLVYDQEGEEEWRRIKAENSYEEILEKICGLEKTDPLFEGILKYARQLCGRIEEKRD</sequence>
<evidence type="ECO:0000256" key="3">
    <source>
        <dbReference type="ARBA" id="ARBA00048615"/>
    </source>
</evidence>
<dbReference type="RefSeq" id="WP_109729620.1">
    <property type="nucleotide sequence ID" value="NZ_BAAACK010000007.1"/>
</dbReference>